<comment type="caution">
    <text evidence="2">The sequence shown here is derived from an EMBL/GenBank/DDBJ whole genome shotgun (WGS) entry which is preliminary data.</text>
</comment>
<dbReference type="InterPro" id="IPR004843">
    <property type="entry name" value="Calcineurin-like_PHP"/>
</dbReference>
<dbReference type="Pfam" id="PF00149">
    <property type="entry name" value="Metallophos"/>
    <property type="match status" value="1"/>
</dbReference>
<dbReference type="Proteomes" id="UP000630353">
    <property type="component" value="Unassembled WGS sequence"/>
</dbReference>
<evidence type="ECO:0000313" key="3">
    <source>
        <dbReference type="Proteomes" id="UP000630353"/>
    </source>
</evidence>
<protein>
    <submittedName>
        <fullName evidence="2">Metallophosphatase</fullName>
    </submittedName>
</protein>
<dbReference type="PIRSF" id="PIRSF000887">
    <property type="entry name" value="Pesterase_MJ0037"/>
    <property type="match status" value="1"/>
</dbReference>
<reference evidence="2" key="1">
    <citation type="journal article" date="2014" name="Int. J. Syst. Evol. Microbiol.">
        <title>Complete genome sequence of Corynebacterium casei LMG S-19264T (=DSM 44701T), isolated from a smear-ripened cheese.</title>
        <authorList>
            <consortium name="US DOE Joint Genome Institute (JGI-PGF)"/>
            <person name="Walter F."/>
            <person name="Albersmeier A."/>
            <person name="Kalinowski J."/>
            <person name="Ruckert C."/>
        </authorList>
    </citation>
    <scope>NUCLEOTIDE SEQUENCE</scope>
    <source>
        <strain evidence="2">KCTC 42651</strain>
    </source>
</reference>
<name>A0A918XTA3_9PROT</name>
<evidence type="ECO:0000259" key="1">
    <source>
        <dbReference type="Pfam" id="PF00149"/>
    </source>
</evidence>
<dbReference type="GO" id="GO:0016787">
    <property type="term" value="F:hydrolase activity"/>
    <property type="evidence" value="ECO:0007669"/>
    <property type="project" value="InterPro"/>
</dbReference>
<proteinExistence type="predicted"/>
<evidence type="ECO:0000313" key="2">
    <source>
        <dbReference type="EMBL" id="GHD51747.1"/>
    </source>
</evidence>
<dbReference type="PANTHER" id="PTHR39323:SF1">
    <property type="entry name" value="BLR1149 PROTEIN"/>
    <property type="match status" value="1"/>
</dbReference>
<dbReference type="InterPro" id="IPR029052">
    <property type="entry name" value="Metallo-depent_PP-like"/>
</dbReference>
<dbReference type="SUPFAM" id="SSF56300">
    <property type="entry name" value="Metallo-dependent phosphatases"/>
    <property type="match status" value="1"/>
</dbReference>
<accession>A0A918XTA3</accession>
<gene>
    <name evidence="2" type="ORF">GCM10017083_26530</name>
</gene>
<reference evidence="2" key="2">
    <citation type="submission" date="2020-09" db="EMBL/GenBank/DDBJ databases">
        <authorList>
            <person name="Sun Q."/>
            <person name="Kim S."/>
        </authorList>
    </citation>
    <scope>NUCLEOTIDE SEQUENCE</scope>
    <source>
        <strain evidence="2">KCTC 42651</strain>
    </source>
</reference>
<dbReference type="PANTHER" id="PTHR39323">
    <property type="entry name" value="BLR1149 PROTEIN"/>
    <property type="match status" value="1"/>
</dbReference>
<dbReference type="AlphaFoldDB" id="A0A918XTA3"/>
<dbReference type="NCBIfam" id="TIGR04123">
    <property type="entry name" value="P_estr_lig_assc"/>
    <property type="match status" value="1"/>
</dbReference>
<dbReference type="RefSeq" id="WP_189990286.1">
    <property type="nucleotide sequence ID" value="NZ_BMZS01000005.1"/>
</dbReference>
<sequence>MTSPILHLNGAELHADPLGVLLWPARRTLVVADLHLEKGSGFARRGVLLPPYDSAATLARLATAIEAHRPERVICLGDSFHDAGAGDRLGEAERDRLAALTRDVDWIWIAGNHDPEPPADWGGRVLPDLIDGPLVFRHAATAGPVHGEVSAHYHPKARVKLRARNLTGRCFATDGRRLILPSFGAYTGGLDVLSPDLRRLFQRRFEVLLLASERLLRVPNDRLVPPVPDLTRAELRARG</sequence>
<feature type="domain" description="Calcineurin-like phosphoesterase" evidence="1">
    <location>
        <begin position="27"/>
        <end position="122"/>
    </location>
</feature>
<dbReference type="InterPro" id="IPR024173">
    <property type="entry name" value="Pesterase_MJ0037-like"/>
</dbReference>
<keyword evidence="3" id="KW-1185">Reference proteome</keyword>
<dbReference type="InterPro" id="IPR026336">
    <property type="entry name" value="PdeM-like"/>
</dbReference>
<dbReference type="Gene3D" id="3.60.21.10">
    <property type="match status" value="1"/>
</dbReference>
<dbReference type="EMBL" id="BMZS01000005">
    <property type="protein sequence ID" value="GHD51747.1"/>
    <property type="molecule type" value="Genomic_DNA"/>
</dbReference>
<organism evidence="2 3">
    <name type="scientific">Thalassobaculum fulvum</name>
    <dbReference type="NCBI Taxonomy" id="1633335"/>
    <lineage>
        <taxon>Bacteria</taxon>
        <taxon>Pseudomonadati</taxon>
        <taxon>Pseudomonadota</taxon>
        <taxon>Alphaproteobacteria</taxon>
        <taxon>Rhodospirillales</taxon>
        <taxon>Thalassobaculaceae</taxon>
        <taxon>Thalassobaculum</taxon>
    </lineage>
</organism>